<evidence type="ECO:0000259" key="8">
    <source>
        <dbReference type="Pfam" id="PF12265"/>
    </source>
</evidence>
<evidence type="ECO:0000313" key="10">
    <source>
        <dbReference type="Proteomes" id="UP000761534"/>
    </source>
</evidence>
<evidence type="ECO:0000256" key="3">
    <source>
        <dbReference type="ARBA" id="ARBA00022737"/>
    </source>
</evidence>
<keyword evidence="10" id="KW-1185">Reference proteome</keyword>
<dbReference type="Pfam" id="PF12265">
    <property type="entry name" value="CAF1C_H4-bd"/>
    <property type="match status" value="1"/>
</dbReference>
<dbReference type="InterPro" id="IPR001680">
    <property type="entry name" value="WD40_rpt"/>
</dbReference>
<dbReference type="Gene3D" id="2.130.10.10">
    <property type="entry name" value="YVTN repeat-like/Quinoprotein amine dehydrogenase"/>
    <property type="match status" value="1"/>
</dbReference>
<feature type="compositionally biased region" description="Basic and acidic residues" evidence="7">
    <location>
        <begin position="410"/>
        <end position="421"/>
    </location>
</feature>
<dbReference type="PROSITE" id="PS50082">
    <property type="entry name" value="WD_REPEATS_2"/>
    <property type="match status" value="5"/>
</dbReference>
<dbReference type="AlphaFoldDB" id="A0A642V5D3"/>
<accession>A0A642V5D3</accession>
<feature type="repeat" description="WD" evidence="6">
    <location>
        <begin position="352"/>
        <end position="386"/>
    </location>
</feature>
<protein>
    <recommendedName>
        <fullName evidence="8">Histone-binding protein RBBP4-like N-terminal domain-containing protein</fullName>
    </recommendedName>
</protein>
<dbReference type="InterPro" id="IPR022052">
    <property type="entry name" value="Histone-bd_RBBP4-like_N"/>
</dbReference>
<keyword evidence="3" id="KW-0677">Repeat</keyword>
<dbReference type="EMBL" id="SWFS01000200">
    <property type="protein sequence ID" value="KAA8914441.1"/>
    <property type="molecule type" value="Genomic_DNA"/>
</dbReference>
<dbReference type="Proteomes" id="UP000761534">
    <property type="component" value="Unassembled WGS sequence"/>
</dbReference>
<dbReference type="GO" id="GO:0005634">
    <property type="term" value="C:nucleus"/>
    <property type="evidence" value="ECO:0007669"/>
    <property type="project" value="UniProtKB-SubCell"/>
</dbReference>
<evidence type="ECO:0000256" key="5">
    <source>
        <dbReference type="ARBA" id="ARBA00023242"/>
    </source>
</evidence>
<feature type="domain" description="Histone-binding protein RBBP4-like N-terminal" evidence="8">
    <location>
        <begin position="12"/>
        <end position="83"/>
    </location>
</feature>
<feature type="region of interest" description="Disordered" evidence="7">
    <location>
        <begin position="391"/>
        <end position="429"/>
    </location>
</feature>
<dbReference type="InterPro" id="IPR019775">
    <property type="entry name" value="WD40_repeat_CS"/>
</dbReference>
<organism evidence="9 10">
    <name type="scientific">Trichomonascus ciferrii</name>
    <dbReference type="NCBI Taxonomy" id="44093"/>
    <lineage>
        <taxon>Eukaryota</taxon>
        <taxon>Fungi</taxon>
        <taxon>Dikarya</taxon>
        <taxon>Ascomycota</taxon>
        <taxon>Saccharomycotina</taxon>
        <taxon>Dipodascomycetes</taxon>
        <taxon>Dipodascales</taxon>
        <taxon>Trichomonascaceae</taxon>
        <taxon>Trichomonascus</taxon>
        <taxon>Trichomonascus ciferrii complex</taxon>
    </lineage>
</organism>
<gene>
    <name evidence="9" type="ORF">TRICI_002884</name>
</gene>
<dbReference type="PROSITE" id="PS50294">
    <property type="entry name" value="WD_REPEATS_REGION"/>
    <property type="match status" value="3"/>
</dbReference>
<feature type="repeat" description="WD" evidence="6">
    <location>
        <begin position="251"/>
        <end position="286"/>
    </location>
</feature>
<dbReference type="SMART" id="SM00320">
    <property type="entry name" value="WD40"/>
    <property type="match status" value="6"/>
</dbReference>
<dbReference type="OrthoDB" id="427795at2759"/>
<keyword evidence="4" id="KW-0156">Chromatin regulator</keyword>
<feature type="repeat" description="WD" evidence="6">
    <location>
        <begin position="153"/>
        <end position="195"/>
    </location>
</feature>
<keyword evidence="5" id="KW-0539">Nucleus</keyword>
<feature type="repeat" description="WD" evidence="6">
    <location>
        <begin position="295"/>
        <end position="337"/>
    </location>
</feature>
<evidence type="ECO:0000256" key="2">
    <source>
        <dbReference type="ARBA" id="ARBA00022574"/>
    </source>
</evidence>
<proteinExistence type="predicted"/>
<name>A0A642V5D3_9ASCO</name>
<dbReference type="VEuPathDB" id="FungiDB:TRICI_002884"/>
<dbReference type="InterPro" id="IPR036322">
    <property type="entry name" value="WD40_repeat_dom_sf"/>
</dbReference>
<comment type="subcellular location">
    <subcellularLocation>
        <location evidence="1">Nucleus</location>
    </subcellularLocation>
</comment>
<evidence type="ECO:0000256" key="7">
    <source>
        <dbReference type="SAM" id="MobiDB-lite"/>
    </source>
</evidence>
<feature type="repeat" description="WD" evidence="6">
    <location>
        <begin position="198"/>
        <end position="240"/>
    </location>
</feature>
<comment type="caution">
    <text evidence="9">The sequence shown here is derived from an EMBL/GenBank/DDBJ whole genome shotgun (WGS) entry which is preliminary data.</text>
</comment>
<evidence type="ECO:0000256" key="4">
    <source>
        <dbReference type="ARBA" id="ARBA00022853"/>
    </source>
</evidence>
<sequence>MKVVRMLINGSQEYKIWKKQAPFLYDVLLTRALDWPSLTCQWLPDETTASHSSGFKTYSLLLGTHTCKTEQEYIKVCGVDIPTNEFQGGGEQPIKRVDTLQKIAHEGEVNRARYSPVNPSLIASTAVSGDVLIFDRTALPEDHETKCNPRYRLKHHTRECWGLAWSHEDANRLASASEDSTVALWDVSSNESSPIQVLRKHTASVNDVQWSKTMPKVFGSVSDDMSIQIYDVRTDESSSSLAPASIVTTYDNAHSTAINALSFNPFNEHILATGSSDTSVHIWDLRCLRKPVYGLHGHSGDVSALEWSPHDESVLATAGYDRRVNVWDLSLVEQEQTEDEQSEGPPELLFIHGGHTNKVIDVSWHPAIPWMLSSVSEDNIVQVWKIAGSVVDHDLDEDEDQKEEEETSDKDDSEKPNQQEDEKMDESAQ</sequence>
<evidence type="ECO:0000256" key="1">
    <source>
        <dbReference type="ARBA" id="ARBA00004123"/>
    </source>
</evidence>
<dbReference type="SUPFAM" id="SSF50978">
    <property type="entry name" value="WD40 repeat-like"/>
    <property type="match status" value="1"/>
</dbReference>
<dbReference type="InterPro" id="IPR050459">
    <property type="entry name" value="WD_repeat_RBAP46/RBAP48/MSI1"/>
</dbReference>
<dbReference type="InterPro" id="IPR015943">
    <property type="entry name" value="WD40/YVTN_repeat-like_dom_sf"/>
</dbReference>
<dbReference type="GO" id="GO:0006325">
    <property type="term" value="P:chromatin organization"/>
    <property type="evidence" value="ECO:0007669"/>
    <property type="project" value="UniProtKB-KW"/>
</dbReference>
<dbReference type="InterPro" id="IPR020472">
    <property type="entry name" value="WD40_PAC1"/>
</dbReference>
<feature type="compositionally biased region" description="Acidic residues" evidence="7">
    <location>
        <begin position="394"/>
        <end position="409"/>
    </location>
</feature>
<dbReference type="PANTHER" id="PTHR22850">
    <property type="entry name" value="WD40 REPEAT FAMILY"/>
    <property type="match status" value="1"/>
</dbReference>
<keyword evidence="2 6" id="KW-0853">WD repeat</keyword>
<reference evidence="9" key="1">
    <citation type="journal article" date="2019" name="G3 (Bethesda)">
        <title>Genome Assemblies of Two Rare Opportunistic Yeast Pathogens: Diutina rugosa (syn. Candida rugosa) and Trichomonascus ciferrii (syn. Candida ciferrii).</title>
        <authorList>
            <person name="Mixao V."/>
            <person name="Saus E."/>
            <person name="Hansen A.P."/>
            <person name="Lass-Florl C."/>
            <person name="Gabaldon T."/>
        </authorList>
    </citation>
    <scope>NUCLEOTIDE SEQUENCE</scope>
    <source>
        <strain evidence="9">CBS 4856</strain>
    </source>
</reference>
<evidence type="ECO:0000313" key="9">
    <source>
        <dbReference type="EMBL" id="KAA8914441.1"/>
    </source>
</evidence>
<evidence type="ECO:0000256" key="6">
    <source>
        <dbReference type="PROSITE-ProRule" id="PRU00221"/>
    </source>
</evidence>
<dbReference type="Pfam" id="PF00400">
    <property type="entry name" value="WD40"/>
    <property type="match status" value="5"/>
</dbReference>
<dbReference type="PROSITE" id="PS00678">
    <property type="entry name" value="WD_REPEATS_1"/>
    <property type="match status" value="3"/>
</dbReference>
<dbReference type="PRINTS" id="PR00320">
    <property type="entry name" value="GPROTEINBRPT"/>
</dbReference>